<dbReference type="PANTHER" id="PTHR47894">
    <property type="entry name" value="HTH-TYPE TRANSCRIPTIONAL REGULATOR GADX"/>
    <property type="match status" value="1"/>
</dbReference>
<sequence>MLRNDELRKATLRNVRFVARNDTAPSSSETGARKVSDIAVVSDHGPASEELPALSNLHIRFMQDNDALAARVAIFPEVTFCHATVPDAVLEWRREEAERSTVTMIFRIKGNAAIVSESKDIMRRTPDISLVPPGCAKVTVQTRTPANELIVVNMERRLFSTILPDYKTFSIMSQNEPLDTASLQPLLAFVVSTCNLNNPRSEVADMLEGVADEVSRSLLVSCFCQGMTTMPLIERVRKFISANYMDSTLSVTKTAKHEGVSIRTLQLALQENDTNFTNLVRRARTEAALELRVSQPTLTLVEIADRCGFGSVSSLRRALKTSDGE</sequence>
<reference evidence="3 4" key="1">
    <citation type="submission" date="2014-03" db="EMBL/GenBank/DDBJ databases">
        <title>Genomics of Bifidobacteria.</title>
        <authorList>
            <person name="Ventura M."/>
            <person name="Milani C."/>
            <person name="Lugli G.A."/>
        </authorList>
    </citation>
    <scope>NUCLEOTIDE SEQUENCE [LARGE SCALE GENOMIC DNA]</scope>
    <source>
        <strain evidence="3 4">DSM 22767</strain>
    </source>
</reference>
<evidence type="ECO:0000313" key="4">
    <source>
        <dbReference type="Proteomes" id="UP000029096"/>
    </source>
</evidence>
<dbReference type="AlphaFoldDB" id="A0A086ZE11"/>
<dbReference type="GO" id="GO:0003700">
    <property type="term" value="F:DNA-binding transcription factor activity"/>
    <property type="evidence" value="ECO:0007669"/>
    <property type="project" value="InterPro"/>
</dbReference>
<feature type="domain" description="HTH araC/xylS-type" evidence="2">
    <location>
        <begin position="234"/>
        <end position="325"/>
    </location>
</feature>
<dbReference type="EMBL" id="JGYP01000005">
    <property type="protein sequence ID" value="KFI44761.1"/>
    <property type="molecule type" value="Genomic_DNA"/>
</dbReference>
<proteinExistence type="predicted"/>
<gene>
    <name evidence="3" type="ORF">BBOH_1487</name>
</gene>
<dbReference type="Proteomes" id="UP000029096">
    <property type="component" value="Unassembled WGS sequence"/>
</dbReference>
<dbReference type="PROSITE" id="PS01124">
    <property type="entry name" value="HTH_ARAC_FAMILY_2"/>
    <property type="match status" value="1"/>
</dbReference>
<dbReference type="Pfam" id="PF12833">
    <property type="entry name" value="HTH_18"/>
    <property type="match status" value="1"/>
</dbReference>
<evidence type="ECO:0000256" key="1">
    <source>
        <dbReference type="ARBA" id="ARBA00023125"/>
    </source>
</evidence>
<dbReference type="PANTHER" id="PTHR47894:SF1">
    <property type="entry name" value="HTH-TYPE TRANSCRIPTIONAL REGULATOR VQSM"/>
    <property type="match status" value="1"/>
</dbReference>
<dbReference type="Gene3D" id="1.10.10.60">
    <property type="entry name" value="Homeodomain-like"/>
    <property type="match status" value="1"/>
</dbReference>
<keyword evidence="4" id="KW-1185">Reference proteome</keyword>
<name>A0A086ZE11_9BIFI</name>
<dbReference type="SMART" id="SM00342">
    <property type="entry name" value="HTH_ARAC"/>
    <property type="match status" value="1"/>
</dbReference>
<dbReference type="OrthoDB" id="4944076at2"/>
<dbReference type="RefSeq" id="WP_081930421.1">
    <property type="nucleotide sequence ID" value="NZ_JDUS01000022.1"/>
</dbReference>
<dbReference type="GO" id="GO:0005829">
    <property type="term" value="C:cytosol"/>
    <property type="evidence" value="ECO:0007669"/>
    <property type="project" value="TreeGrafter"/>
</dbReference>
<organism evidence="3 4">
    <name type="scientific">Bifidobacterium bohemicum DSM 22767</name>
    <dbReference type="NCBI Taxonomy" id="1437606"/>
    <lineage>
        <taxon>Bacteria</taxon>
        <taxon>Bacillati</taxon>
        <taxon>Actinomycetota</taxon>
        <taxon>Actinomycetes</taxon>
        <taxon>Bifidobacteriales</taxon>
        <taxon>Bifidobacteriaceae</taxon>
        <taxon>Bifidobacterium</taxon>
    </lineage>
</organism>
<dbReference type="InterPro" id="IPR018060">
    <property type="entry name" value="HTH_AraC"/>
</dbReference>
<evidence type="ECO:0000259" key="2">
    <source>
        <dbReference type="PROSITE" id="PS01124"/>
    </source>
</evidence>
<dbReference type="GO" id="GO:0000976">
    <property type="term" value="F:transcription cis-regulatory region binding"/>
    <property type="evidence" value="ECO:0007669"/>
    <property type="project" value="TreeGrafter"/>
</dbReference>
<accession>A0A086ZE11</accession>
<keyword evidence="1" id="KW-0238">DNA-binding</keyword>
<protein>
    <recommendedName>
        <fullName evidence="2">HTH araC/xylS-type domain-containing protein</fullName>
    </recommendedName>
</protein>
<dbReference type="STRING" id="1437606.BBOH_1487"/>
<evidence type="ECO:0000313" key="3">
    <source>
        <dbReference type="EMBL" id="KFI44761.1"/>
    </source>
</evidence>
<comment type="caution">
    <text evidence="3">The sequence shown here is derived from an EMBL/GenBank/DDBJ whole genome shotgun (WGS) entry which is preliminary data.</text>
</comment>